<keyword evidence="4" id="KW-0238">DNA-binding</keyword>
<dbReference type="InterPro" id="IPR014284">
    <property type="entry name" value="RNA_pol_sigma-70_dom"/>
</dbReference>
<keyword evidence="2" id="KW-0805">Transcription regulation</keyword>
<gene>
    <name evidence="9" type="ORF">FJ657_00810</name>
</gene>
<keyword evidence="5" id="KW-0804">Transcription</keyword>
<dbReference type="NCBIfam" id="TIGR02937">
    <property type="entry name" value="sigma70-ECF"/>
    <property type="match status" value="1"/>
</dbReference>
<evidence type="ECO:0000313" key="10">
    <source>
        <dbReference type="Proteomes" id="UP000316252"/>
    </source>
</evidence>
<comment type="similarity">
    <text evidence="1">Belongs to the sigma-70 factor family. ECF subfamily.</text>
</comment>
<dbReference type="InterPro" id="IPR013324">
    <property type="entry name" value="RNA_pol_sigma_r3/r4-like"/>
</dbReference>
<evidence type="ECO:0000259" key="8">
    <source>
        <dbReference type="Pfam" id="PF13490"/>
    </source>
</evidence>
<dbReference type="Pfam" id="PF13490">
    <property type="entry name" value="zf-HC2"/>
    <property type="match status" value="1"/>
</dbReference>
<dbReference type="AlphaFoldDB" id="A0A506Y6Y8"/>
<dbReference type="Gene3D" id="1.10.1740.10">
    <property type="match status" value="1"/>
</dbReference>
<dbReference type="OrthoDB" id="4990598at2"/>
<dbReference type="GO" id="GO:0003677">
    <property type="term" value="F:DNA binding"/>
    <property type="evidence" value="ECO:0007669"/>
    <property type="project" value="UniProtKB-KW"/>
</dbReference>
<dbReference type="SUPFAM" id="SSF88659">
    <property type="entry name" value="Sigma3 and sigma4 domains of RNA polymerase sigma factors"/>
    <property type="match status" value="1"/>
</dbReference>
<comment type="caution">
    <text evidence="9">The sequence shown here is derived from an EMBL/GenBank/DDBJ whole genome shotgun (WGS) entry which is preliminary data.</text>
</comment>
<dbReference type="Gene3D" id="1.10.10.10">
    <property type="entry name" value="Winged helix-like DNA-binding domain superfamily/Winged helix DNA-binding domain"/>
    <property type="match status" value="1"/>
</dbReference>
<protein>
    <submittedName>
        <fullName evidence="9">Sigma-70 family RNA polymerase sigma factor</fullName>
    </submittedName>
</protein>
<dbReference type="InterPro" id="IPR036388">
    <property type="entry name" value="WH-like_DNA-bd_sf"/>
</dbReference>
<dbReference type="EMBL" id="VHQG01000001">
    <property type="protein sequence ID" value="TPW77280.1"/>
    <property type="molecule type" value="Genomic_DNA"/>
</dbReference>
<organism evidence="9 10">
    <name type="scientific">Schumannella soli</name>
    <dbReference type="NCBI Taxonomy" id="2590779"/>
    <lineage>
        <taxon>Bacteria</taxon>
        <taxon>Bacillati</taxon>
        <taxon>Actinomycetota</taxon>
        <taxon>Actinomycetes</taxon>
        <taxon>Micrococcales</taxon>
        <taxon>Microbacteriaceae</taxon>
        <taxon>Schumannella</taxon>
    </lineage>
</organism>
<feature type="region of interest" description="Disordered" evidence="6">
    <location>
        <begin position="397"/>
        <end position="431"/>
    </location>
</feature>
<reference evidence="9 10" key="1">
    <citation type="submission" date="2019-06" db="EMBL/GenBank/DDBJ databases">
        <authorList>
            <person name="Li F."/>
        </authorList>
    </citation>
    <scope>NUCLEOTIDE SEQUENCE [LARGE SCALE GENOMIC DNA]</scope>
    <source>
        <strain evidence="9 10">10F1D-1</strain>
    </source>
</reference>
<evidence type="ECO:0000259" key="7">
    <source>
        <dbReference type="Pfam" id="PF04542"/>
    </source>
</evidence>
<keyword evidence="10" id="KW-1185">Reference proteome</keyword>
<evidence type="ECO:0000256" key="1">
    <source>
        <dbReference type="ARBA" id="ARBA00010641"/>
    </source>
</evidence>
<accession>A0A506Y6Y8</accession>
<evidence type="ECO:0000256" key="3">
    <source>
        <dbReference type="ARBA" id="ARBA00023082"/>
    </source>
</evidence>
<sequence length="582" mass="57010">MSDQESKVQPSDAELIEHARSGDRRAFGELWRRHYRPAARVARQITSSIDADDLVSEAYVRIYQRVLAGGGPATAFRPYLYTTIRNLAASWGTAQSREVDVDTIDEVEDERIPHDPAAEALDRTLTARAFRSLPERWRTVLWYTEIEGMDPHEVAPILGITPNATAALSYRAREGLRAAWLQAHVTDSDAAGECRWALEHLGSNARKSLAAREQRRLDAHLADCAKCSIISEEVEEVGSHLALVMIPLLLGGVVGSAVLSQLAAPGAAMAAAIPAVPAALGASATATAAGTGAAIATGGASSASAATGVGTTASAAAATSSAAATAGVGAGTAAVGAGAFTGLSSILGGAALVVVIGGAVGLSATTTAAAPDPIAASAPPAAASALRLGATPSGPAGAVDVDAGAPTGSGDAATSGDVAPGTTTGDQADSGGLVNGVVSGVGDAAGGVVNGVVGPVVGGAADAVDGVVGGAVGAVTPSTAPPGQSAPPGAPVSTTVALDLSGRGTPGATVAAQAAGVVWATTTVGSDGRWALHIDALPTTAGSVALSQKAGGAIGSVLNLLGLTSPLSLDTGPLGVVVRLLN</sequence>
<dbReference type="InterPro" id="IPR007627">
    <property type="entry name" value="RNA_pol_sigma70_r2"/>
</dbReference>
<dbReference type="Proteomes" id="UP000316252">
    <property type="component" value="Unassembled WGS sequence"/>
</dbReference>
<evidence type="ECO:0000256" key="6">
    <source>
        <dbReference type="SAM" id="MobiDB-lite"/>
    </source>
</evidence>
<dbReference type="Pfam" id="PF04542">
    <property type="entry name" value="Sigma70_r2"/>
    <property type="match status" value="1"/>
</dbReference>
<keyword evidence="3" id="KW-0731">Sigma factor</keyword>
<feature type="domain" description="RNA polymerase sigma-70 region 2" evidence="7">
    <location>
        <begin position="30"/>
        <end position="91"/>
    </location>
</feature>
<evidence type="ECO:0000313" key="9">
    <source>
        <dbReference type="EMBL" id="TPW77280.1"/>
    </source>
</evidence>
<evidence type="ECO:0000256" key="5">
    <source>
        <dbReference type="ARBA" id="ARBA00023163"/>
    </source>
</evidence>
<feature type="compositionally biased region" description="Low complexity" evidence="6">
    <location>
        <begin position="397"/>
        <end position="408"/>
    </location>
</feature>
<dbReference type="InterPro" id="IPR013325">
    <property type="entry name" value="RNA_pol_sigma_r2"/>
</dbReference>
<proteinExistence type="inferred from homology"/>
<dbReference type="GO" id="GO:0006352">
    <property type="term" value="P:DNA-templated transcription initiation"/>
    <property type="evidence" value="ECO:0007669"/>
    <property type="project" value="InterPro"/>
</dbReference>
<dbReference type="PANTHER" id="PTHR43133:SF8">
    <property type="entry name" value="RNA POLYMERASE SIGMA FACTOR HI_1459-RELATED"/>
    <property type="match status" value="1"/>
</dbReference>
<dbReference type="SUPFAM" id="SSF88946">
    <property type="entry name" value="Sigma2 domain of RNA polymerase sigma factors"/>
    <property type="match status" value="1"/>
</dbReference>
<dbReference type="InterPro" id="IPR027383">
    <property type="entry name" value="Znf_put"/>
</dbReference>
<dbReference type="RefSeq" id="WP_141161808.1">
    <property type="nucleotide sequence ID" value="NZ_VHQG01000001.1"/>
</dbReference>
<dbReference type="InterPro" id="IPR039425">
    <property type="entry name" value="RNA_pol_sigma-70-like"/>
</dbReference>
<dbReference type="PANTHER" id="PTHR43133">
    <property type="entry name" value="RNA POLYMERASE ECF-TYPE SIGMA FACTO"/>
    <property type="match status" value="1"/>
</dbReference>
<evidence type="ECO:0000256" key="4">
    <source>
        <dbReference type="ARBA" id="ARBA00023125"/>
    </source>
</evidence>
<name>A0A506Y6Y8_9MICO</name>
<dbReference type="GO" id="GO:0016987">
    <property type="term" value="F:sigma factor activity"/>
    <property type="evidence" value="ECO:0007669"/>
    <property type="project" value="UniProtKB-KW"/>
</dbReference>
<feature type="domain" description="Putative zinc-finger" evidence="8">
    <location>
        <begin position="194"/>
        <end position="227"/>
    </location>
</feature>
<evidence type="ECO:0000256" key="2">
    <source>
        <dbReference type="ARBA" id="ARBA00023015"/>
    </source>
</evidence>